<accession>A0A8X6V4J0</accession>
<name>A0A8X6V4J0_TRICX</name>
<evidence type="ECO:0000313" key="2">
    <source>
        <dbReference type="Proteomes" id="UP000887159"/>
    </source>
</evidence>
<gene>
    <name evidence="1" type="ORF">TNCV_4292781</name>
</gene>
<keyword evidence="2" id="KW-1185">Reference proteome</keyword>
<organism evidence="1 2">
    <name type="scientific">Trichonephila clavipes</name>
    <name type="common">Golden silk orbweaver</name>
    <name type="synonym">Nephila clavipes</name>
    <dbReference type="NCBI Taxonomy" id="2585209"/>
    <lineage>
        <taxon>Eukaryota</taxon>
        <taxon>Metazoa</taxon>
        <taxon>Ecdysozoa</taxon>
        <taxon>Arthropoda</taxon>
        <taxon>Chelicerata</taxon>
        <taxon>Arachnida</taxon>
        <taxon>Araneae</taxon>
        <taxon>Araneomorphae</taxon>
        <taxon>Entelegynae</taxon>
        <taxon>Araneoidea</taxon>
        <taxon>Nephilidae</taxon>
        <taxon>Trichonephila</taxon>
    </lineage>
</organism>
<comment type="caution">
    <text evidence="1">The sequence shown here is derived from an EMBL/GenBank/DDBJ whole genome shotgun (WGS) entry which is preliminary data.</text>
</comment>
<protein>
    <submittedName>
        <fullName evidence="1">Uncharacterized protein</fullName>
    </submittedName>
</protein>
<dbReference type="EMBL" id="BMAU01021177">
    <property type="protein sequence ID" value="GFX94233.1"/>
    <property type="molecule type" value="Genomic_DNA"/>
</dbReference>
<sequence>MWFPHFRHVQRAMNINSYTSDELAEIHFIYGPVNGNERFAVRFHGGKISNEATTESLSVRSGSSVPGGTWIFQSYD</sequence>
<proteinExistence type="predicted"/>
<dbReference type="AlphaFoldDB" id="A0A8X6V4J0"/>
<reference evidence="1" key="1">
    <citation type="submission" date="2020-08" db="EMBL/GenBank/DDBJ databases">
        <title>Multicomponent nature underlies the extraordinary mechanical properties of spider dragline silk.</title>
        <authorList>
            <person name="Kono N."/>
            <person name="Nakamura H."/>
            <person name="Mori M."/>
            <person name="Yoshida Y."/>
            <person name="Ohtoshi R."/>
            <person name="Malay A.D."/>
            <person name="Moran D.A.P."/>
            <person name="Tomita M."/>
            <person name="Numata K."/>
            <person name="Arakawa K."/>
        </authorList>
    </citation>
    <scope>NUCLEOTIDE SEQUENCE</scope>
</reference>
<evidence type="ECO:0000313" key="1">
    <source>
        <dbReference type="EMBL" id="GFX94233.1"/>
    </source>
</evidence>
<dbReference type="Proteomes" id="UP000887159">
    <property type="component" value="Unassembled WGS sequence"/>
</dbReference>